<dbReference type="Gene3D" id="3.40.50.1820">
    <property type="entry name" value="alpha/beta hydrolase"/>
    <property type="match status" value="1"/>
</dbReference>
<dbReference type="SUPFAM" id="SSF53474">
    <property type="entry name" value="alpha/beta-Hydrolases"/>
    <property type="match status" value="1"/>
</dbReference>
<feature type="active site" description="Charge relay system" evidence="2">
    <location>
        <position position="178"/>
    </location>
</feature>
<feature type="domain" description="AB hydrolase-1" evidence="3">
    <location>
        <begin position="98"/>
        <end position="339"/>
    </location>
</feature>
<dbReference type="EMBL" id="CP028901">
    <property type="protein sequence ID" value="AWB35368.1"/>
    <property type="molecule type" value="Genomic_DNA"/>
</dbReference>
<dbReference type="PANTHER" id="PTHR10794">
    <property type="entry name" value="ABHYDROLASE DOMAIN-CONTAINING PROTEIN"/>
    <property type="match status" value="1"/>
</dbReference>
<dbReference type="Pfam" id="PF00561">
    <property type="entry name" value="Abhydrolase_1"/>
    <property type="match status" value="1"/>
</dbReference>
<evidence type="ECO:0000256" key="1">
    <source>
        <dbReference type="ARBA" id="ARBA00010884"/>
    </source>
</evidence>
<dbReference type="PIRSF" id="PIRSF005211">
    <property type="entry name" value="Ab_hydro_YheT"/>
    <property type="match status" value="1"/>
</dbReference>
<dbReference type="InterPro" id="IPR050960">
    <property type="entry name" value="AB_hydrolase_4_sf"/>
</dbReference>
<dbReference type="InterPro" id="IPR012020">
    <property type="entry name" value="ABHD4"/>
</dbReference>
<dbReference type="InterPro" id="IPR029058">
    <property type="entry name" value="AB_hydrolase_fold"/>
</dbReference>
<keyword evidence="5" id="KW-1185">Reference proteome</keyword>
<name>A0A2R4XNM9_9BURK</name>
<evidence type="ECO:0000256" key="2">
    <source>
        <dbReference type="PIRSR" id="PIRSR005211-1"/>
    </source>
</evidence>
<dbReference type="InterPro" id="IPR000073">
    <property type="entry name" value="AB_hydrolase_1"/>
</dbReference>
<evidence type="ECO:0000313" key="4">
    <source>
        <dbReference type="EMBL" id="AWB35368.1"/>
    </source>
</evidence>
<proteinExistence type="inferred from homology"/>
<dbReference type="KEGG" id="boz:DBV39_18295"/>
<organism evidence="4 5">
    <name type="scientific">Orrella marina</name>
    <dbReference type="NCBI Taxonomy" id="2163011"/>
    <lineage>
        <taxon>Bacteria</taxon>
        <taxon>Pseudomonadati</taxon>
        <taxon>Pseudomonadota</taxon>
        <taxon>Betaproteobacteria</taxon>
        <taxon>Burkholderiales</taxon>
        <taxon>Alcaligenaceae</taxon>
        <taxon>Orrella</taxon>
    </lineage>
</organism>
<evidence type="ECO:0000313" key="5">
    <source>
        <dbReference type="Proteomes" id="UP000244571"/>
    </source>
</evidence>
<dbReference type="OrthoDB" id="332676at2"/>
<reference evidence="4 5" key="1">
    <citation type="submission" date="2018-04" db="EMBL/GenBank/DDBJ databases">
        <title>Bordetella sp. HZ20 isolated from seawater.</title>
        <authorList>
            <person name="Sun C."/>
        </authorList>
    </citation>
    <scope>NUCLEOTIDE SEQUENCE [LARGE SCALE GENOMIC DNA]</scope>
    <source>
        <strain evidence="4 5">HZ20</strain>
    </source>
</reference>
<dbReference type="RefSeq" id="WP_108622824.1">
    <property type="nucleotide sequence ID" value="NZ_CP028901.1"/>
</dbReference>
<dbReference type="GO" id="GO:0034338">
    <property type="term" value="F:short-chain carboxylesterase activity"/>
    <property type="evidence" value="ECO:0007669"/>
    <property type="project" value="TreeGrafter"/>
</dbReference>
<evidence type="ECO:0000259" key="3">
    <source>
        <dbReference type="Pfam" id="PF00561"/>
    </source>
</evidence>
<dbReference type="Proteomes" id="UP000244571">
    <property type="component" value="Chromosome"/>
</dbReference>
<sequence length="361" mass="39618">MTALLDTSACPSPVWLPGGHIQTLYGALFVPTNRLRFIRDRVDTPDGDFLDFDWSAPGLVAQPPGETVDRSDLPRRGAALRWITEGDRGILQGLSDTPALVLLHGLEGDSDSRYAQSVLQYFRARGWLVVLAHFRGCSGTPNRLARAYYSGDSDEIGFILRTVKEKAPGARWHVAGVSLGGNALLKFLGEHAHQTRELCGAAAICAPVDLVAAGEHLSRDWLGRNLYTRHFLRTMKPKTIEKATRFPGAIDVARVSRSRTLRDFDDAYTAPMHGFSDAQEYWEKSASKPWLRLIETPTLVLNARNDPFMPQAALPGPDQASAKVTLHQPAEGGHAGFTTGAFPGNANWLPARLARFFQTGH</sequence>
<gene>
    <name evidence="4" type="ORF">DBV39_18295</name>
</gene>
<dbReference type="PANTHER" id="PTHR10794:SF94">
    <property type="entry name" value="ESTERASE YHET-RELATED"/>
    <property type="match status" value="1"/>
</dbReference>
<dbReference type="AlphaFoldDB" id="A0A2R4XNM9"/>
<keyword evidence="4" id="KW-0378">Hydrolase</keyword>
<feature type="active site" description="Charge relay system" evidence="2">
    <location>
        <position position="306"/>
    </location>
</feature>
<dbReference type="GO" id="GO:0047372">
    <property type="term" value="F:monoacylglycerol lipase activity"/>
    <property type="evidence" value="ECO:0007669"/>
    <property type="project" value="TreeGrafter"/>
</dbReference>
<accession>A0A2R4XNM9</accession>
<protein>
    <submittedName>
        <fullName evidence="4">Alpha/beta hydrolase</fullName>
    </submittedName>
</protein>
<feature type="active site" description="Charge relay system" evidence="2">
    <location>
        <position position="334"/>
    </location>
</feature>
<comment type="similarity">
    <text evidence="1">Belongs to the AB hydrolase superfamily. AB hydrolase 4 family.</text>
</comment>